<organism evidence="2 3">
    <name type="scientific">Kroppenstedtia eburnea</name>
    <dbReference type="NCBI Taxonomy" id="714067"/>
    <lineage>
        <taxon>Bacteria</taxon>
        <taxon>Bacillati</taxon>
        <taxon>Bacillota</taxon>
        <taxon>Bacilli</taxon>
        <taxon>Bacillales</taxon>
        <taxon>Thermoactinomycetaceae</taxon>
        <taxon>Kroppenstedtia</taxon>
    </lineage>
</organism>
<dbReference type="NCBIfam" id="NF005232">
    <property type="entry name" value="PRK06733.1"/>
    <property type="match status" value="1"/>
</dbReference>
<dbReference type="Gene3D" id="2.30.110.10">
    <property type="entry name" value="Electron Transport, Fmn-binding Protein, Chain A"/>
    <property type="match status" value="1"/>
</dbReference>
<dbReference type="AlphaFoldDB" id="A0A1N7J5T9"/>
<sequence length="151" mass="16743">MAEEISAELTEKLVKRLNGEQYVLLATVDEQTGTPVINAVSWVYAPDGKHIRFAVGHRSRMIANIKAKPEVSLTMIGPDSTYSVLGKAQVTHEPLEGAKIKLAGIELEVEAVQDVMFFGGKIVEEPRYIKTYDKEAADKLDRQVTEALKKM</sequence>
<dbReference type="RefSeq" id="WP_040387249.1">
    <property type="nucleotide sequence ID" value="NZ_CP048103.1"/>
</dbReference>
<evidence type="ECO:0000313" key="3">
    <source>
        <dbReference type="Proteomes" id="UP000186795"/>
    </source>
</evidence>
<gene>
    <name evidence="2" type="ORF">SAMN05421790_101757</name>
</gene>
<feature type="domain" description="Pyridoxamine 5'-phosphate oxidase N-terminal" evidence="1">
    <location>
        <begin position="9"/>
        <end position="98"/>
    </location>
</feature>
<dbReference type="InterPro" id="IPR012349">
    <property type="entry name" value="Split_barrel_FMN-bd"/>
</dbReference>
<dbReference type="Pfam" id="PF01243">
    <property type="entry name" value="PNPOx_N"/>
    <property type="match status" value="1"/>
</dbReference>
<accession>A0A1N7J5T9</accession>
<dbReference type="EMBL" id="FTOD01000001">
    <property type="protein sequence ID" value="SIS44674.1"/>
    <property type="molecule type" value="Genomic_DNA"/>
</dbReference>
<name>A0A1N7J5T9_9BACL</name>
<evidence type="ECO:0000259" key="1">
    <source>
        <dbReference type="Pfam" id="PF01243"/>
    </source>
</evidence>
<dbReference type="OrthoDB" id="2381603at2"/>
<dbReference type="InterPro" id="IPR011576">
    <property type="entry name" value="Pyridox_Oxase_N"/>
</dbReference>
<evidence type="ECO:0000313" key="2">
    <source>
        <dbReference type="EMBL" id="SIS44674.1"/>
    </source>
</evidence>
<proteinExistence type="predicted"/>
<dbReference type="SUPFAM" id="SSF50475">
    <property type="entry name" value="FMN-binding split barrel"/>
    <property type="match status" value="1"/>
</dbReference>
<protein>
    <submittedName>
        <fullName evidence="2">Pyridoxamine 5'-phosphate oxidase</fullName>
    </submittedName>
</protein>
<reference evidence="3" key="1">
    <citation type="submission" date="2017-01" db="EMBL/GenBank/DDBJ databases">
        <authorList>
            <person name="Varghese N."/>
            <person name="Submissions S."/>
        </authorList>
    </citation>
    <scope>NUCLEOTIDE SEQUENCE [LARGE SCALE GENOMIC DNA]</scope>
    <source>
        <strain evidence="3">DSM 45196</strain>
    </source>
</reference>
<dbReference type="Proteomes" id="UP000186795">
    <property type="component" value="Unassembled WGS sequence"/>
</dbReference>
<keyword evidence="3" id="KW-1185">Reference proteome</keyword>